<dbReference type="Pfam" id="PF14076">
    <property type="entry name" value="DUF4258"/>
    <property type="match status" value="1"/>
</dbReference>
<dbReference type="STRING" id="1121955.SAMN02745146_2163"/>
<evidence type="ECO:0000313" key="1">
    <source>
        <dbReference type="EMBL" id="SHJ06351.1"/>
    </source>
</evidence>
<protein>
    <recommendedName>
        <fullName evidence="3">DUF4258 domain-containing protein</fullName>
    </recommendedName>
</protein>
<dbReference type="Proteomes" id="UP000184418">
    <property type="component" value="Unassembled WGS sequence"/>
</dbReference>
<name>A0A1M6G8S9_9BACT</name>
<sequence>MFNCRSVEVKAHAAQRMYERDISRAEVEFVLLNGQVIIEYLNDEPLPSFLLLAFPHGRPIHLLVGHDASTHHCALITVYQPDPKIWSDDFTKKLSSL</sequence>
<dbReference type="EMBL" id="FQYN01000004">
    <property type="protein sequence ID" value="SHJ06351.1"/>
    <property type="molecule type" value="Genomic_DNA"/>
</dbReference>
<gene>
    <name evidence="1" type="ORF">SAMN02745146_2163</name>
</gene>
<dbReference type="AlphaFoldDB" id="A0A1M6G8S9"/>
<proteinExistence type="predicted"/>
<evidence type="ECO:0008006" key="3">
    <source>
        <dbReference type="Google" id="ProtNLM"/>
    </source>
</evidence>
<accession>A0A1M6G8S9</accession>
<dbReference type="InterPro" id="IPR025354">
    <property type="entry name" value="DUF4258"/>
</dbReference>
<organism evidence="1 2">
    <name type="scientific">Hymenobacter daecheongensis DSM 21074</name>
    <dbReference type="NCBI Taxonomy" id="1121955"/>
    <lineage>
        <taxon>Bacteria</taxon>
        <taxon>Pseudomonadati</taxon>
        <taxon>Bacteroidota</taxon>
        <taxon>Cytophagia</taxon>
        <taxon>Cytophagales</taxon>
        <taxon>Hymenobacteraceae</taxon>
        <taxon>Hymenobacter</taxon>
    </lineage>
</organism>
<reference evidence="1 2" key="1">
    <citation type="submission" date="2016-11" db="EMBL/GenBank/DDBJ databases">
        <authorList>
            <person name="Jaros S."/>
            <person name="Januszkiewicz K."/>
            <person name="Wedrychowicz H."/>
        </authorList>
    </citation>
    <scope>NUCLEOTIDE SEQUENCE [LARGE SCALE GENOMIC DNA]</scope>
    <source>
        <strain evidence="1 2">DSM 21074</strain>
    </source>
</reference>
<dbReference type="RefSeq" id="WP_073108894.1">
    <property type="nucleotide sequence ID" value="NZ_FQYN01000004.1"/>
</dbReference>
<evidence type="ECO:0000313" key="2">
    <source>
        <dbReference type="Proteomes" id="UP000184418"/>
    </source>
</evidence>
<keyword evidence="2" id="KW-1185">Reference proteome</keyword>
<dbReference type="OrthoDB" id="964236at2"/>